<keyword evidence="3" id="KW-1185">Reference proteome</keyword>
<comment type="caution">
    <text evidence="2">The sequence shown here is derived from an EMBL/GenBank/DDBJ whole genome shotgun (WGS) entry which is preliminary data.</text>
</comment>
<dbReference type="Proteomes" id="UP000320888">
    <property type="component" value="Unassembled WGS sequence"/>
</dbReference>
<proteinExistence type="predicted"/>
<gene>
    <name evidence="2" type="ORF">FNZ23_03435</name>
</gene>
<dbReference type="SUPFAM" id="SSF52540">
    <property type="entry name" value="P-loop containing nucleoside triphosphate hydrolases"/>
    <property type="match status" value="1"/>
</dbReference>
<name>A0A553ZQ65_9ACTN</name>
<accession>A0A553ZQ65</accession>
<dbReference type="CDD" id="cd02042">
    <property type="entry name" value="ParAB_family"/>
    <property type="match status" value="1"/>
</dbReference>
<dbReference type="InterPro" id="IPR050678">
    <property type="entry name" value="DNA_Partitioning_ATPase"/>
</dbReference>
<dbReference type="AlphaFoldDB" id="A0A553ZQ65"/>
<feature type="domain" description="AAA" evidence="1">
    <location>
        <begin position="165"/>
        <end position="284"/>
    </location>
</feature>
<dbReference type="Pfam" id="PF13614">
    <property type="entry name" value="AAA_31"/>
    <property type="match status" value="1"/>
</dbReference>
<dbReference type="OrthoDB" id="4141202at2"/>
<dbReference type="EMBL" id="VKLS01000018">
    <property type="protein sequence ID" value="TSB43618.1"/>
    <property type="molecule type" value="Genomic_DNA"/>
</dbReference>
<dbReference type="Gene3D" id="3.40.50.300">
    <property type="entry name" value="P-loop containing nucleotide triphosphate hydrolases"/>
    <property type="match status" value="1"/>
</dbReference>
<evidence type="ECO:0000313" key="2">
    <source>
        <dbReference type="EMBL" id="TSB43618.1"/>
    </source>
</evidence>
<sequence length="405" mass="44258">MTSPQSDREKVVSKLPAGLRQLLKVRAAQLGIALQDATAEGIASWQALGSNLKPLDTSGAESFSTWLPTGQWEQFRADASARGVSLIQGLAQSVQLWLDSNPAPTVERPAFARRMIICNQKGGVGKTMVTAGLGEACAEDSEQLYAVRALKYLFDDNREADVAELPGLGHRVLLVDFDPQCHLTKQLGQDIIPRDEDSLAKHMIGESKSDIRDLVVPVAEESFGGRLALLPGCHDAFLIDLGLARARAREAALERALAPLEDDFDTIIIDCPPSLGLSMDTAIYYGRRRDGERPGASGIGIVVLAEDSSADAYELLVEQIEDARNDLRIDIDYLGLIVNQYDARRGYIATSSLEEWKAIKDPRVIAVLPDRTQQREAVRVKEPLLSYAPACEQSMNLRALAREIA</sequence>
<organism evidence="2 3">
    <name type="scientific">Streptomyces benahoarensis</name>
    <dbReference type="NCBI Taxonomy" id="2595054"/>
    <lineage>
        <taxon>Bacteria</taxon>
        <taxon>Bacillati</taxon>
        <taxon>Actinomycetota</taxon>
        <taxon>Actinomycetes</taxon>
        <taxon>Kitasatosporales</taxon>
        <taxon>Streptomycetaceae</taxon>
        <taxon>Streptomyces</taxon>
    </lineage>
</organism>
<evidence type="ECO:0000313" key="3">
    <source>
        <dbReference type="Proteomes" id="UP000320888"/>
    </source>
</evidence>
<dbReference type="PANTHER" id="PTHR13696:SF99">
    <property type="entry name" value="COBYRINIC ACID AC-DIAMIDE SYNTHASE"/>
    <property type="match status" value="1"/>
</dbReference>
<dbReference type="InterPro" id="IPR025669">
    <property type="entry name" value="AAA_dom"/>
</dbReference>
<dbReference type="PANTHER" id="PTHR13696">
    <property type="entry name" value="P-LOOP CONTAINING NUCLEOSIDE TRIPHOSPHATE HYDROLASE"/>
    <property type="match status" value="1"/>
</dbReference>
<dbReference type="RefSeq" id="WP_143940103.1">
    <property type="nucleotide sequence ID" value="NZ_VKLS01000018.1"/>
</dbReference>
<reference evidence="2 3" key="1">
    <citation type="submission" date="2019-07" db="EMBL/GenBank/DDBJ databases">
        <title>Draft genome for Streptomyces benahoarensis MZ03-48.</title>
        <authorList>
            <person name="Gonzalez-Pimentel J.L."/>
        </authorList>
    </citation>
    <scope>NUCLEOTIDE SEQUENCE [LARGE SCALE GENOMIC DNA]</scope>
    <source>
        <strain evidence="2 3">MZ03-48</strain>
    </source>
</reference>
<evidence type="ECO:0000259" key="1">
    <source>
        <dbReference type="Pfam" id="PF13614"/>
    </source>
</evidence>
<protein>
    <submittedName>
        <fullName evidence="2">ParA family protein</fullName>
    </submittedName>
</protein>
<dbReference type="InterPro" id="IPR027417">
    <property type="entry name" value="P-loop_NTPase"/>
</dbReference>